<dbReference type="Pfam" id="PF10073">
    <property type="entry name" value="GapR_DNA-bd"/>
    <property type="match status" value="1"/>
</dbReference>
<feature type="region of interest" description="Disordered" evidence="2">
    <location>
        <begin position="198"/>
        <end position="234"/>
    </location>
</feature>
<keyword evidence="1" id="KW-0175">Coiled coil</keyword>
<evidence type="ECO:0000313" key="5">
    <source>
        <dbReference type="EMBL" id="MBB4409623.1"/>
    </source>
</evidence>
<keyword evidence="8" id="KW-1185">Reference proteome</keyword>
<dbReference type="Proteomes" id="UP000524535">
    <property type="component" value="Unassembled WGS sequence"/>
</dbReference>
<dbReference type="InterPro" id="IPR046367">
    <property type="entry name" value="GapR-like_DNA-bd"/>
</dbReference>
<dbReference type="Proteomes" id="UP000576087">
    <property type="component" value="Unassembled WGS sequence"/>
</dbReference>
<feature type="domain" description="GapR-like DNA-binding" evidence="3">
    <location>
        <begin position="6"/>
        <end position="76"/>
    </location>
</feature>
<evidence type="ECO:0000313" key="4">
    <source>
        <dbReference type="EMBL" id="MBB4347983.1"/>
    </source>
</evidence>
<comment type="caution">
    <text evidence="5">The sequence shown here is derived from an EMBL/GenBank/DDBJ whole genome shotgun (WGS) entry which is preliminary data.</text>
</comment>
<dbReference type="AlphaFoldDB" id="A0A7W6TA49"/>
<feature type="region of interest" description="Disordered" evidence="2">
    <location>
        <begin position="140"/>
        <end position="185"/>
    </location>
</feature>
<reference evidence="7 8" key="1">
    <citation type="submission" date="2020-08" db="EMBL/GenBank/DDBJ databases">
        <title>Genomic Encyclopedia of Type Strains, Phase IV (KMG-V): Genome sequencing to study the core and pangenomes of soil and plant-associated prokaryotes.</title>
        <authorList>
            <person name="Whitman W."/>
        </authorList>
    </citation>
    <scope>NUCLEOTIDE SEQUENCE [LARGE SCALE GENOMIC DNA]</scope>
    <source>
        <strain evidence="5 8">SEMIA 444</strain>
        <strain evidence="4 7">SEMIA 448</strain>
        <strain evidence="6 9">SEMIA 452</strain>
    </source>
</reference>
<evidence type="ECO:0000313" key="6">
    <source>
        <dbReference type="EMBL" id="MBB4444311.1"/>
    </source>
</evidence>
<protein>
    <submittedName>
        <fullName evidence="5">Uncharacterized protein (UPF0335 family)</fullName>
    </submittedName>
</protein>
<sequence>MTFEVARDQLKAIVERVERLELEIKDLNADKSDIYKEARANGFDVKAIKQVVSQRKLDTSEREEADLVFETYWNAVHGINLVHAHARENIEEFDAETGEVRDVNPRLIQQVVTGMQTETGRAALIAAVDIMIEREEAEEFQAKASGDNGATGQADEEAADSMTGDASRTSRGVDTPATNSPSDDDAIAAVKGKARLANVADVEPSSSAPIAPTEERTQAQSIDGNADANTGGDYVTASENAATHQAGVVSNAPATPGSILIEMDPPFPMRRSEFAHCFPELSNTAYDALANDIADHPIGIVEPIIRQGDVILDGFCRYNIARSLGLEYPVEEYAGDDALLDVIRWQRSSRDWTPQQEAKIAKALAAEVPARAEEIFAAFHIALNDIGEVVAA</sequence>
<dbReference type="EMBL" id="JACIHM010000001">
    <property type="protein sequence ID" value="MBB4444311.1"/>
    <property type="molecule type" value="Genomic_DNA"/>
</dbReference>
<evidence type="ECO:0000313" key="8">
    <source>
        <dbReference type="Proteomes" id="UP000524535"/>
    </source>
</evidence>
<evidence type="ECO:0000259" key="3">
    <source>
        <dbReference type="Pfam" id="PF10073"/>
    </source>
</evidence>
<dbReference type="EMBL" id="JACIGY010000001">
    <property type="protein sequence ID" value="MBB4409623.1"/>
    <property type="molecule type" value="Genomic_DNA"/>
</dbReference>
<dbReference type="GO" id="GO:0003677">
    <property type="term" value="F:DNA binding"/>
    <property type="evidence" value="ECO:0007669"/>
    <property type="project" value="InterPro"/>
</dbReference>
<organism evidence="5 8">
    <name type="scientific">Aliirhizobium cellulosilyticum</name>
    <dbReference type="NCBI Taxonomy" id="393664"/>
    <lineage>
        <taxon>Bacteria</taxon>
        <taxon>Pseudomonadati</taxon>
        <taxon>Pseudomonadota</taxon>
        <taxon>Alphaproteobacteria</taxon>
        <taxon>Hyphomicrobiales</taxon>
        <taxon>Rhizobiaceae</taxon>
        <taxon>Aliirhizobium</taxon>
    </lineage>
</organism>
<evidence type="ECO:0000313" key="9">
    <source>
        <dbReference type="Proteomes" id="UP000576087"/>
    </source>
</evidence>
<feature type="coiled-coil region" evidence="1">
    <location>
        <begin position="3"/>
        <end position="37"/>
    </location>
</feature>
<evidence type="ECO:0000256" key="2">
    <source>
        <dbReference type="SAM" id="MobiDB-lite"/>
    </source>
</evidence>
<accession>A0A7W6TA49</accession>
<dbReference type="Proteomes" id="UP000520770">
    <property type="component" value="Unassembled WGS sequence"/>
</dbReference>
<feature type="compositionally biased region" description="Polar residues" evidence="2">
    <location>
        <begin position="164"/>
        <end position="181"/>
    </location>
</feature>
<evidence type="ECO:0000256" key="1">
    <source>
        <dbReference type="SAM" id="Coils"/>
    </source>
</evidence>
<name>A0A7W6TA49_9HYPH</name>
<gene>
    <name evidence="5" type="ORF">GGE31_000094</name>
    <name evidence="4" type="ORF">GGE33_001691</name>
    <name evidence="6" type="ORF">GGE35_000093</name>
</gene>
<dbReference type="EMBL" id="JACIGW010000001">
    <property type="protein sequence ID" value="MBB4347983.1"/>
    <property type="molecule type" value="Genomic_DNA"/>
</dbReference>
<proteinExistence type="predicted"/>
<evidence type="ECO:0000313" key="7">
    <source>
        <dbReference type="Proteomes" id="UP000520770"/>
    </source>
</evidence>